<reference evidence="3 4" key="1">
    <citation type="submission" date="2015-06" db="EMBL/GenBank/DDBJ databases">
        <title>Draft genome sequence of the purine-degrading Clostridium cylindrosporum HC-1 (DSM 605).</title>
        <authorList>
            <person name="Poehlein A."/>
            <person name="Schiel-Bengelsdorf B."/>
            <person name="Bengelsdorf F."/>
            <person name="Daniel R."/>
            <person name="Duerre P."/>
        </authorList>
    </citation>
    <scope>NUCLEOTIDE SEQUENCE [LARGE SCALE GENOMIC DNA]</scope>
    <source>
        <strain evidence="3 4">DSM 605</strain>
    </source>
</reference>
<sequence>MNFKKSIKRAVALSIIASFGFSSKGLAASNITDAEAAALLTPARPGLPIAHKINTKEVAAPPLSLVKDQPVNPAYVPGLPGLVQGKVVKDDYGKPRKKNDGIIIRQSKVENGKVVIPAGGLVYLEDTMGGEVALQGEPIYYLGKQPTYIEYDMTIDVKKDVTIPAKSSVVVGGQVYYYYASVGHGTTSNHTLDVKTIAGTDWEWAFGKPVFSETQTNWWQGKHFNQLYNQGVVREASKEKLVFNWISGVRTDRMLMANKKVFSGFASKGQEWKVGNRTIRLSNIDEKAGTAKIEVLEGGSVVFEKTLGPLLKDRLIEDEVARKAILFEYKDVAGFIVPKDSFKDGKVQLKIYGDTFDIKYGEDYKDDKRFSVWPVGCPSGHNFGIMWTNKEPITIPVGESAKGPEGYFKIAVDDIKNGEVLGWHVEDREGNKSINLGGQGITNVDLVLGQGRVTGSDILKDVGASALTRTYDKAQSNQSNVAKAQAFPFSTVLITAFITLGIVGIVIEVRHRLKAK</sequence>
<organism evidence="3 4">
    <name type="scientific">Clostridium cylindrosporum DSM 605</name>
    <dbReference type="NCBI Taxonomy" id="1121307"/>
    <lineage>
        <taxon>Bacteria</taxon>
        <taxon>Bacillati</taxon>
        <taxon>Bacillota</taxon>
        <taxon>Clostridia</taxon>
        <taxon>Eubacteriales</taxon>
        <taxon>Clostridiaceae</taxon>
        <taxon>Clostridium</taxon>
    </lineage>
</organism>
<keyword evidence="1" id="KW-1133">Transmembrane helix</keyword>
<feature type="transmembrane region" description="Helical" evidence="1">
    <location>
        <begin position="486"/>
        <end position="507"/>
    </location>
</feature>
<dbReference type="AlphaFoldDB" id="A0A0J8G360"/>
<dbReference type="Proteomes" id="UP000036756">
    <property type="component" value="Unassembled WGS sequence"/>
</dbReference>
<dbReference type="STRING" id="1121307.CLCY_4c01140"/>
<evidence type="ECO:0000256" key="2">
    <source>
        <dbReference type="SAM" id="SignalP"/>
    </source>
</evidence>
<accession>A0A0J8G360</accession>
<evidence type="ECO:0000313" key="4">
    <source>
        <dbReference type="Proteomes" id="UP000036756"/>
    </source>
</evidence>
<keyword evidence="4" id="KW-1185">Reference proteome</keyword>
<evidence type="ECO:0000313" key="3">
    <source>
        <dbReference type="EMBL" id="KMT22141.1"/>
    </source>
</evidence>
<proteinExistence type="predicted"/>
<protein>
    <submittedName>
        <fullName evidence="3">Uncharacterized protein</fullName>
    </submittedName>
</protein>
<feature type="chain" id="PRO_5005297931" evidence="2">
    <location>
        <begin position="28"/>
        <end position="516"/>
    </location>
</feature>
<evidence type="ECO:0000256" key="1">
    <source>
        <dbReference type="SAM" id="Phobius"/>
    </source>
</evidence>
<feature type="signal peptide" evidence="2">
    <location>
        <begin position="1"/>
        <end position="27"/>
    </location>
</feature>
<dbReference type="PATRIC" id="fig|1121307.3.peg.1768"/>
<gene>
    <name evidence="3" type="ORF">CLCY_4c01140</name>
</gene>
<dbReference type="EMBL" id="LFVU01000024">
    <property type="protein sequence ID" value="KMT22141.1"/>
    <property type="molecule type" value="Genomic_DNA"/>
</dbReference>
<dbReference type="OrthoDB" id="5471433at2"/>
<keyword evidence="1" id="KW-0812">Transmembrane</keyword>
<keyword evidence="2" id="KW-0732">Signal</keyword>
<name>A0A0J8G360_CLOCY</name>
<keyword evidence="1" id="KW-0472">Membrane</keyword>
<dbReference type="RefSeq" id="WP_053083279.1">
    <property type="nucleotide sequence ID" value="NZ_LFVU01000024.1"/>
</dbReference>
<comment type="caution">
    <text evidence="3">The sequence shown here is derived from an EMBL/GenBank/DDBJ whole genome shotgun (WGS) entry which is preliminary data.</text>
</comment>